<dbReference type="CDD" id="cd06259">
    <property type="entry name" value="YdcF-like"/>
    <property type="match status" value="1"/>
</dbReference>
<dbReference type="PANTHER" id="PTHR30336:SF4">
    <property type="entry name" value="ENVELOPE BIOGENESIS FACTOR ELYC"/>
    <property type="match status" value="1"/>
</dbReference>
<evidence type="ECO:0000313" key="4">
    <source>
        <dbReference type="Proteomes" id="UP001501337"/>
    </source>
</evidence>
<dbReference type="Gene3D" id="3.40.50.620">
    <property type="entry name" value="HUPs"/>
    <property type="match status" value="1"/>
</dbReference>
<dbReference type="InterPro" id="IPR051599">
    <property type="entry name" value="Cell_Envelope_Assoc"/>
</dbReference>
<evidence type="ECO:0000256" key="1">
    <source>
        <dbReference type="SAM" id="Phobius"/>
    </source>
</evidence>
<keyword evidence="4" id="KW-1185">Reference proteome</keyword>
<dbReference type="Pfam" id="PF02698">
    <property type="entry name" value="DUF218"/>
    <property type="match status" value="1"/>
</dbReference>
<name>A0ABP7Q1N5_9GAMM</name>
<sequence>MIWNKLLPYLLYPTTWCLCLLLIIAVMAWRLDQTLLRNLAFAGFSLLWITASPWFSNWIWGSLENAHDIHAAEDIEEADAIVLLGGGVQLPKPPRVYADLNAAADRVLQAALLFKAGKAERILVSGGQVFPQPGLGSEADYQKMILLQLGVPDSAIILEPDSRNTAQNAEFTLPLARSLGYQRLILITSAYHMPRSNYLFEYYAEKLGSANWQPEIVPFPTDIRVTDQQGPVLLGFLPDAGSLAMTQEAIREYLGYWVYRFSYR</sequence>
<protein>
    <submittedName>
        <fullName evidence="3">YdcF family protein</fullName>
    </submittedName>
</protein>
<dbReference type="PANTHER" id="PTHR30336">
    <property type="entry name" value="INNER MEMBRANE PROTEIN, PROBABLE PERMEASE"/>
    <property type="match status" value="1"/>
</dbReference>
<accession>A0ABP7Q1N5</accession>
<keyword evidence="1" id="KW-1133">Transmembrane helix</keyword>
<evidence type="ECO:0000313" key="3">
    <source>
        <dbReference type="EMBL" id="GAA3975038.1"/>
    </source>
</evidence>
<feature type="domain" description="DUF218" evidence="2">
    <location>
        <begin position="79"/>
        <end position="255"/>
    </location>
</feature>
<organism evidence="3 4">
    <name type="scientific">Allohahella marinimesophila</name>
    <dbReference type="NCBI Taxonomy" id="1054972"/>
    <lineage>
        <taxon>Bacteria</taxon>
        <taxon>Pseudomonadati</taxon>
        <taxon>Pseudomonadota</taxon>
        <taxon>Gammaproteobacteria</taxon>
        <taxon>Oceanospirillales</taxon>
        <taxon>Hahellaceae</taxon>
        <taxon>Allohahella</taxon>
    </lineage>
</organism>
<feature type="transmembrane region" description="Helical" evidence="1">
    <location>
        <begin position="39"/>
        <end position="60"/>
    </location>
</feature>
<dbReference type="InterPro" id="IPR014729">
    <property type="entry name" value="Rossmann-like_a/b/a_fold"/>
</dbReference>
<reference evidence="4" key="1">
    <citation type="journal article" date="2019" name="Int. J. Syst. Evol. Microbiol.">
        <title>The Global Catalogue of Microorganisms (GCM) 10K type strain sequencing project: providing services to taxonomists for standard genome sequencing and annotation.</title>
        <authorList>
            <consortium name="The Broad Institute Genomics Platform"/>
            <consortium name="The Broad Institute Genome Sequencing Center for Infectious Disease"/>
            <person name="Wu L."/>
            <person name="Ma J."/>
        </authorList>
    </citation>
    <scope>NUCLEOTIDE SEQUENCE [LARGE SCALE GENOMIC DNA]</scope>
    <source>
        <strain evidence="4">JCM 17555</strain>
    </source>
</reference>
<proteinExistence type="predicted"/>
<dbReference type="Proteomes" id="UP001501337">
    <property type="component" value="Unassembled WGS sequence"/>
</dbReference>
<dbReference type="EMBL" id="BAABBO010000018">
    <property type="protein sequence ID" value="GAA3975038.1"/>
    <property type="molecule type" value="Genomic_DNA"/>
</dbReference>
<keyword evidence="1" id="KW-0812">Transmembrane</keyword>
<evidence type="ECO:0000259" key="2">
    <source>
        <dbReference type="Pfam" id="PF02698"/>
    </source>
</evidence>
<dbReference type="InterPro" id="IPR003848">
    <property type="entry name" value="DUF218"/>
</dbReference>
<keyword evidence="1" id="KW-0472">Membrane</keyword>
<dbReference type="RefSeq" id="WP_344808809.1">
    <property type="nucleotide sequence ID" value="NZ_BAABBO010000018.1"/>
</dbReference>
<gene>
    <name evidence="3" type="ORF">GCM10022278_35030</name>
</gene>
<feature type="transmembrane region" description="Helical" evidence="1">
    <location>
        <begin position="6"/>
        <end position="27"/>
    </location>
</feature>
<comment type="caution">
    <text evidence="3">The sequence shown here is derived from an EMBL/GenBank/DDBJ whole genome shotgun (WGS) entry which is preliminary data.</text>
</comment>